<evidence type="ECO:0000256" key="3">
    <source>
        <dbReference type="ARBA" id="ARBA00022989"/>
    </source>
</evidence>
<protein>
    <submittedName>
        <fullName evidence="7">MFS transporter</fullName>
    </submittedName>
</protein>
<dbReference type="InterPro" id="IPR020846">
    <property type="entry name" value="MFS_dom"/>
</dbReference>
<feature type="transmembrane region" description="Helical" evidence="5">
    <location>
        <begin position="219"/>
        <end position="236"/>
    </location>
</feature>
<dbReference type="AlphaFoldDB" id="A0A7K2ILU8"/>
<evidence type="ECO:0000256" key="1">
    <source>
        <dbReference type="ARBA" id="ARBA00004651"/>
    </source>
</evidence>
<comment type="subcellular location">
    <subcellularLocation>
        <location evidence="1">Cell membrane</location>
        <topology evidence="1">Multi-pass membrane protein</topology>
    </subcellularLocation>
</comment>
<evidence type="ECO:0000313" key="7">
    <source>
        <dbReference type="EMBL" id="MYR30923.1"/>
    </source>
</evidence>
<keyword evidence="2 5" id="KW-0812">Transmembrane</keyword>
<keyword evidence="3 5" id="KW-1133">Transmembrane helix</keyword>
<evidence type="ECO:0000259" key="6">
    <source>
        <dbReference type="PROSITE" id="PS50850"/>
    </source>
</evidence>
<feature type="transmembrane region" description="Helical" evidence="5">
    <location>
        <begin position="347"/>
        <end position="365"/>
    </location>
</feature>
<gene>
    <name evidence="7" type="ORF">GTW20_01225</name>
</gene>
<sequence length="399" mass="40677">MNARTETPTAPPPDARRARIAVSTLFFVNGFTYTNAVPWLPVIKDDLGLGNAELGLAIAAMPFGAILTGMLAGPLIHRFGSGPTAVATSLLSLGALPFIALAQNWWMLAATLFVMGSADAWTDSAQNSHGLRVQRRYRRSIINTFHAVWSMAAVAGGLLGATMAGSGVPILWHLGGVTAILVAVNLSIGRMLLPGPENSEREDGTGGRNGGRTRVPPRAILLLAALGILLMMAGGIEDSAASWGAVYMSTELGAPLFLAAMPFVACQTMMTVGRLFGDRLTDRFGAVAVGHGGGLLAAGGMALALALPHPAAAIVGFGVLGLGVSTLFPLTLTAAGNVPGVRTGDGVTVVGWLGRAGFLAFPPAVGFLADSAGLGSALWVIAAGGAAAFLLAPALRPRS</sequence>
<dbReference type="PANTHER" id="PTHR23514:SF13">
    <property type="entry name" value="INNER MEMBRANE PROTEIN YBJJ"/>
    <property type="match status" value="1"/>
</dbReference>
<proteinExistence type="predicted"/>
<dbReference type="Gene3D" id="1.20.1250.20">
    <property type="entry name" value="MFS general substrate transporter like domains"/>
    <property type="match status" value="1"/>
</dbReference>
<feature type="transmembrane region" description="Helical" evidence="5">
    <location>
        <begin position="54"/>
        <end position="72"/>
    </location>
</feature>
<dbReference type="SUPFAM" id="SSF103473">
    <property type="entry name" value="MFS general substrate transporter"/>
    <property type="match status" value="1"/>
</dbReference>
<dbReference type="CDD" id="cd17393">
    <property type="entry name" value="MFS_MosC_like"/>
    <property type="match status" value="1"/>
</dbReference>
<dbReference type="InterPro" id="IPR036259">
    <property type="entry name" value="MFS_trans_sf"/>
</dbReference>
<organism evidence="7 8">
    <name type="scientific">Nocardiopsis alba</name>
    <dbReference type="NCBI Taxonomy" id="53437"/>
    <lineage>
        <taxon>Bacteria</taxon>
        <taxon>Bacillati</taxon>
        <taxon>Actinomycetota</taxon>
        <taxon>Actinomycetes</taxon>
        <taxon>Streptosporangiales</taxon>
        <taxon>Nocardiopsidaceae</taxon>
        <taxon>Nocardiopsis</taxon>
    </lineage>
</organism>
<feature type="transmembrane region" description="Helical" evidence="5">
    <location>
        <begin position="256"/>
        <end position="277"/>
    </location>
</feature>
<name>A0A7K2ILU8_9ACTN</name>
<accession>A0A7K2ILU8</accession>
<feature type="transmembrane region" description="Helical" evidence="5">
    <location>
        <begin position="20"/>
        <end position="42"/>
    </location>
</feature>
<feature type="transmembrane region" description="Helical" evidence="5">
    <location>
        <begin position="143"/>
        <end position="164"/>
    </location>
</feature>
<evidence type="ECO:0000256" key="4">
    <source>
        <dbReference type="ARBA" id="ARBA00023136"/>
    </source>
</evidence>
<feature type="transmembrane region" description="Helical" evidence="5">
    <location>
        <begin position="313"/>
        <end position="335"/>
    </location>
</feature>
<reference evidence="7 8" key="1">
    <citation type="journal article" date="2019" name="Nat. Commun.">
        <title>The antimicrobial potential of Streptomyces from insect microbiomes.</title>
        <authorList>
            <person name="Chevrette M.G."/>
            <person name="Carlson C.M."/>
            <person name="Ortega H.E."/>
            <person name="Thomas C."/>
            <person name="Ananiev G.E."/>
            <person name="Barns K.J."/>
            <person name="Book A.J."/>
            <person name="Cagnazzo J."/>
            <person name="Carlos C."/>
            <person name="Flanigan W."/>
            <person name="Grubbs K.J."/>
            <person name="Horn H.A."/>
            <person name="Hoffmann F.M."/>
            <person name="Klassen J.L."/>
            <person name="Knack J.J."/>
            <person name="Lewin G.R."/>
            <person name="McDonald B.R."/>
            <person name="Muller L."/>
            <person name="Melo W.G.P."/>
            <person name="Pinto-Tomas A.A."/>
            <person name="Schmitz A."/>
            <person name="Wendt-Pienkowski E."/>
            <person name="Wildman S."/>
            <person name="Zhao M."/>
            <person name="Zhang F."/>
            <person name="Bugni T.S."/>
            <person name="Andes D.R."/>
            <person name="Pupo M.T."/>
            <person name="Currie C.R."/>
        </authorList>
    </citation>
    <scope>NUCLEOTIDE SEQUENCE [LARGE SCALE GENOMIC DNA]</scope>
    <source>
        <strain evidence="7 8">SID5840</strain>
    </source>
</reference>
<dbReference type="EMBL" id="WWHY01000001">
    <property type="protein sequence ID" value="MYR30923.1"/>
    <property type="molecule type" value="Genomic_DNA"/>
</dbReference>
<dbReference type="GO" id="GO:0005886">
    <property type="term" value="C:plasma membrane"/>
    <property type="evidence" value="ECO:0007669"/>
    <property type="project" value="UniProtKB-SubCell"/>
</dbReference>
<dbReference type="Proteomes" id="UP000467124">
    <property type="component" value="Unassembled WGS sequence"/>
</dbReference>
<evidence type="ECO:0000256" key="2">
    <source>
        <dbReference type="ARBA" id="ARBA00022692"/>
    </source>
</evidence>
<dbReference type="InterPro" id="IPR011701">
    <property type="entry name" value="MFS"/>
</dbReference>
<evidence type="ECO:0000256" key="5">
    <source>
        <dbReference type="SAM" id="Phobius"/>
    </source>
</evidence>
<dbReference type="InterPro" id="IPR051788">
    <property type="entry name" value="MFS_Transporter"/>
</dbReference>
<feature type="transmembrane region" description="Helical" evidence="5">
    <location>
        <begin position="377"/>
        <end position="395"/>
    </location>
</feature>
<feature type="domain" description="Major facilitator superfamily (MFS) profile" evidence="6">
    <location>
        <begin position="18"/>
        <end position="399"/>
    </location>
</feature>
<dbReference type="Pfam" id="PF07690">
    <property type="entry name" value="MFS_1"/>
    <property type="match status" value="1"/>
</dbReference>
<keyword evidence="4 5" id="KW-0472">Membrane</keyword>
<feature type="transmembrane region" description="Helical" evidence="5">
    <location>
        <begin position="79"/>
        <end position="99"/>
    </location>
</feature>
<dbReference type="GeneID" id="91391942"/>
<dbReference type="PANTHER" id="PTHR23514">
    <property type="entry name" value="BYPASS OF STOP CODON PROTEIN 6"/>
    <property type="match status" value="1"/>
</dbReference>
<feature type="transmembrane region" description="Helical" evidence="5">
    <location>
        <begin position="170"/>
        <end position="193"/>
    </location>
</feature>
<dbReference type="GO" id="GO:0022857">
    <property type="term" value="F:transmembrane transporter activity"/>
    <property type="evidence" value="ECO:0007669"/>
    <property type="project" value="InterPro"/>
</dbReference>
<feature type="transmembrane region" description="Helical" evidence="5">
    <location>
        <begin position="284"/>
        <end position="307"/>
    </location>
</feature>
<dbReference type="OMA" id="TMGYSGI"/>
<dbReference type="PROSITE" id="PS50850">
    <property type="entry name" value="MFS"/>
    <property type="match status" value="1"/>
</dbReference>
<dbReference type="RefSeq" id="WP_014913499.1">
    <property type="nucleotide sequence ID" value="NZ_BAZE01000006.1"/>
</dbReference>
<comment type="caution">
    <text evidence="7">The sequence shown here is derived from an EMBL/GenBank/DDBJ whole genome shotgun (WGS) entry which is preliminary data.</text>
</comment>
<evidence type="ECO:0000313" key="8">
    <source>
        <dbReference type="Proteomes" id="UP000467124"/>
    </source>
</evidence>